<feature type="binding site" evidence="8">
    <location>
        <position position="27"/>
    </location>
    <ligand>
        <name>[4Fe-4S] cluster</name>
        <dbReference type="ChEBI" id="CHEBI:49883"/>
        <note>4Fe-4S-S-AdoMet</note>
    </ligand>
</feature>
<evidence type="ECO:0000256" key="7">
    <source>
        <dbReference type="ARBA" id="ARBA00023239"/>
    </source>
</evidence>
<dbReference type="STRING" id="68570.DC74_6652"/>
<dbReference type="SFLD" id="SFLDS00029">
    <property type="entry name" value="Radical_SAM"/>
    <property type="match status" value="1"/>
</dbReference>
<evidence type="ECO:0000256" key="3">
    <source>
        <dbReference type="ARBA" id="ARBA00022723"/>
    </source>
</evidence>
<dbReference type="Pfam" id="PF04055">
    <property type="entry name" value="Radical_SAM"/>
    <property type="match status" value="1"/>
</dbReference>
<dbReference type="EMBL" id="BHXC01000007">
    <property type="protein sequence ID" value="GCB94816.1"/>
    <property type="molecule type" value="Genomic_DNA"/>
</dbReference>
<dbReference type="CDD" id="cd01335">
    <property type="entry name" value="Radical_SAM"/>
    <property type="match status" value="1"/>
</dbReference>
<evidence type="ECO:0000256" key="2">
    <source>
        <dbReference type="ARBA" id="ARBA00022691"/>
    </source>
</evidence>
<feature type="binding site" evidence="8">
    <location>
        <position position="24"/>
    </location>
    <ligand>
        <name>[4Fe-4S] cluster</name>
        <dbReference type="ChEBI" id="CHEBI:49883"/>
        <note>4Fe-4S-S-AdoMet</note>
    </ligand>
</feature>
<evidence type="ECO:0000256" key="5">
    <source>
        <dbReference type="ARBA" id="ARBA00023004"/>
    </source>
</evidence>
<reference evidence="9 10" key="1">
    <citation type="journal article" date="2019" name="Microbiol. Resour. Announc.">
        <title>Draft Genome Sequence of the Most Traditional epsilon-Poly-l-Lysine Producer, Streptomyces albulus NBRC14147.</title>
        <authorList>
            <person name="Yamanaka K."/>
            <person name="Hamano Y."/>
        </authorList>
    </citation>
    <scope>NUCLEOTIDE SEQUENCE [LARGE SCALE GENOMIC DNA]</scope>
    <source>
        <strain evidence="9 10">NBRC 14147</strain>
    </source>
</reference>
<dbReference type="RefSeq" id="WP_016577817.1">
    <property type="nucleotide sequence ID" value="NZ_BHXC01000007.1"/>
</dbReference>
<dbReference type="InterPro" id="IPR007197">
    <property type="entry name" value="rSAM"/>
</dbReference>
<comment type="caution">
    <text evidence="8">Lacks conserved residue(s) required for the propagation of feature annotation.</text>
</comment>
<feature type="binding site" evidence="8">
    <location>
        <position position="74"/>
    </location>
    <ligand>
        <name>substrate</name>
    </ligand>
</feature>
<dbReference type="GO" id="GO:0051539">
    <property type="term" value="F:4 iron, 4 sulfur cluster binding"/>
    <property type="evidence" value="ECO:0007669"/>
    <property type="project" value="UniProtKB-UniRule"/>
</dbReference>
<keyword evidence="4 8" id="KW-0460">Magnesium</keyword>
<name>A0A059WH18_STRNR</name>
<feature type="binding site" evidence="8">
    <location>
        <begin position="123"/>
        <end position="125"/>
    </location>
    <ligand>
        <name>S-adenosyl-L-methionine</name>
        <dbReference type="ChEBI" id="CHEBI:59789"/>
    </ligand>
</feature>
<dbReference type="Proteomes" id="UP000288351">
    <property type="component" value="Unassembled WGS sequence"/>
</dbReference>
<sequence length="223" mass="24428">MQGEGPSAGQRCAFVRLGGCNLSCRWCDTPYTWDWTGVGDSGVAYDPKRELRPMPWTDVLRALLAYEVPLIVVSGGEPLSQQRRLLPLLRALTEAGRKVEIETNGTVVPQDDLVALGVRFNVSPKLSHSGDPQARRIVPDALRAFAAVPGTAFKFVCRTTSDLDEVAQLVDRYGTRPVWIMPEGQVPAEVGQHLSALGDDVVARGWNLTTRLHVAVWGDRRGV</sequence>
<feature type="binding site" evidence="8">
    <location>
        <position position="20"/>
    </location>
    <ligand>
        <name>[4Fe-4S] cluster</name>
        <dbReference type="ChEBI" id="CHEBI:49883"/>
        <note>4Fe-4S-S-AdoMet</note>
    </ligand>
</feature>
<keyword evidence="3 8" id="KW-0479">Metal-binding</keyword>
<dbReference type="GO" id="GO:0000287">
    <property type="term" value="F:magnesium ion binding"/>
    <property type="evidence" value="ECO:0007669"/>
    <property type="project" value="UniProtKB-UniRule"/>
</dbReference>
<gene>
    <name evidence="9" type="primary">queE_2</name>
    <name evidence="8" type="synonym">queE</name>
    <name evidence="9" type="ORF">SALB_07617</name>
</gene>
<evidence type="ECO:0000313" key="9">
    <source>
        <dbReference type="EMBL" id="GCB94816.1"/>
    </source>
</evidence>
<dbReference type="InterPro" id="IPR013785">
    <property type="entry name" value="Aldolase_TIM"/>
</dbReference>
<dbReference type="Gene3D" id="3.20.20.70">
    <property type="entry name" value="Aldolase class I"/>
    <property type="match status" value="1"/>
</dbReference>
<dbReference type="GO" id="GO:0008616">
    <property type="term" value="P:tRNA queuosine(34) biosynthetic process"/>
    <property type="evidence" value="ECO:0007669"/>
    <property type="project" value="UniProtKB-UniRule"/>
</dbReference>
<dbReference type="eggNOG" id="COG0602">
    <property type="taxonomic scope" value="Bacteria"/>
</dbReference>
<dbReference type="AlphaFoldDB" id="A0A059WH18"/>
<feature type="binding site" evidence="8">
    <location>
        <position position="76"/>
    </location>
    <ligand>
        <name>S-adenosyl-L-methionine</name>
        <dbReference type="ChEBI" id="CHEBI:59789"/>
    </ligand>
</feature>
<comment type="pathway">
    <text evidence="8">Purine metabolism; 7-cyano-7-deazaguanine biosynthesis.</text>
</comment>
<evidence type="ECO:0000256" key="4">
    <source>
        <dbReference type="ARBA" id="ARBA00022842"/>
    </source>
</evidence>
<comment type="cofactor">
    <cofactor evidence="8">
        <name>S-adenosyl-L-methionine</name>
        <dbReference type="ChEBI" id="CHEBI:59789"/>
    </cofactor>
    <text evidence="8">Binds 1 S-adenosyl-L-methionine per subunit.</text>
</comment>
<comment type="function">
    <text evidence="8">Catalyzes the complex heterocyclic radical-mediated conversion of 6-carboxy-5,6,7,8-tetrahydropterin (CPH4) to 7-carboxy-7-deazaguanine (CDG), a step common to the biosynthetic pathways of all 7-deazapurine-containing compounds.</text>
</comment>
<proteinExistence type="inferred from homology"/>
<dbReference type="HAMAP" id="MF_00917">
    <property type="entry name" value="QueE"/>
    <property type="match status" value="1"/>
</dbReference>
<comment type="subunit">
    <text evidence="8">Homodimer.</text>
</comment>
<comment type="caution">
    <text evidence="9">The sequence shown here is derived from an EMBL/GenBank/DDBJ whole genome shotgun (WGS) entry which is preliminary data.</text>
</comment>
<accession>A0A059WH18</accession>
<comment type="catalytic activity">
    <reaction evidence="8">
        <text>6-carboxy-5,6,7,8-tetrahydropterin + H(+) = 7-carboxy-7-carbaguanine + NH4(+)</text>
        <dbReference type="Rhea" id="RHEA:27974"/>
        <dbReference type="ChEBI" id="CHEBI:15378"/>
        <dbReference type="ChEBI" id="CHEBI:28938"/>
        <dbReference type="ChEBI" id="CHEBI:61032"/>
        <dbReference type="ChEBI" id="CHEBI:61036"/>
        <dbReference type="EC" id="4.3.99.3"/>
    </reaction>
</comment>
<dbReference type="InterPro" id="IPR024924">
    <property type="entry name" value="7-CO-7-deazaguanine_synth-like"/>
</dbReference>
<evidence type="ECO:0000256" key="6">
    <source>
        <dbReference type="ARBA" id="ARBA00023014"/>
    </source>
</evidence>
<dbReference type="PROSITE" id="PS51918">
    <property type="entry name" value="RADICAL_SAM"/>
    <property type="match status" value="1"/>
</dbReference>
<dbReference type="PANTHER" id="PTHR42836">
    <property type="entry name" value="7-CARBOXY-7-DEAZAGUANINE SYNTHASE"/>
    <property type="match status" value="1"/>
</dbReference>
<dbReference type="EC" id="4.3.99.3" evidence="8"/>
<evidence type="ECO:0000256" key="1">
    <source>
        <dbReference type="ARBA" id="ARBA00022485"/>
    </source>
</evidence>
<evidence type="ECO:0000256" key="8">
    <source>
        <dbReference type="HAMAP-Rule" id="MF_00917"/>
    </source>
</evidence>
<keyword evidence="5 8" id="KW-0408">Iron</keyword>
<dbReference type="InterPro" id="IPR058240">
    <property type="entry name" value="rSAM_sf"/>
</dbReference>
<dbReference type="GO" id="GO:1904047">
    <property type="term" value="F:S-adenosyl-L-methionine binding"/>
    <property type="evidence" value="ECO:0007669"/>
    <property type="project" value="UniProtKB-UniRule"/>
</dbReference>
<keyword evidence="6 8" id="KW-0411">Iron-sulfur</keyword>
<comment type="cofactor">
    <cofactor evidence="8">
        <name>[4Fe-4S] cluster</name>
        <dbReference type="ChEBI" id="CHEBI:49883"/>
    </cofactor>
    <text evidence="8">Binds 1 [4Fe-4S] cluster. The cluster is coordinated with 3 cysteines and an exchangeable S-adenosyl-L-methionine.</text>
</comment>
<comment type="similarity">
    <text evidence="8">Belongs to the radical SAM superfamily. 7-carboxy-7-deazaguanine synthase family.</text>
</comment>
<organism evidence="9 10">
    <name type="scientific">Streptomyces noursei</name>
    <name type="common">Streptomyces albulus</name>
    <dbReference type="NCBI Taxonomy" id="1971"/>
    <lineage>
        <taxon>Bacteria</taxon>
        <taxon>Bacillati</taxon>
        <taxon>Actinomycetota</taxon>
        <taxon>Actinomycetes</taxon>
        <taxon>Kitasatosporales</taxon>
        <taxon>Streptomycetaceae</taxon>
        <taxon>Streptomyces</taxon>
    </lineage>
</organism>
<comment type="cofactor">
    <cofactor evidence="8">
        <name>Mg(2+)</name>
        <dbReference type="ChEBI" id="CHEBI:18420"/>
    </cofactor>
</comment>
<feature type="binding site" evidence="8">
    <location>
        <position position="29"/>
    </location>
    <ligand>
        <name>Mg(2+)</name>
        <dbReference type="ChEBI" id="CHEBI:18420"/>
    </ligand>
</feature>
<protein>
    <recommendedName>
        <fullName evidence="8">7-carboxy-7-deazaguanine synthase</fullName>
        <shortName evidence="8">CDG synthase</shortName>
        <ecNumber evidence="8">4.3.99.3</ecNumber>
    </recommendedName>
    <alternativeName>
        <fullName evidence="8">Queuosine biosynthesis protein QueE</fullName>
    </alternativeName>
</protein>
<dbReference type="GO" id="GO:0016840">
    <property type="term" value="F:carbon-nitrogen lyase activity"/>
    <property type="evidence" value="ECO:0007669"/>
    <property type="project" value="UniProtKB-UniRule"/>
</dbReference>
<feature type="binding site" evidence="8">
    <location>
        <begin position="26"/>
        <end position="28"/>
    </location>
    <ligand>
        <name>S-adenosyl-L-methionine</name>
        <dbReference type="ChEBI" id="CHEBI:59789"/>
    </ligand>
</feature>
<feature type="binding site" evidence="8">
    <location>
        <position position="16"/>
    </location>
    <ligand>
        <name>substrate</name>
    </ligand>
</feature>
<keyword evidence="2 8" id="KW-0949">S-adenosyl-L-methionine</keyword>
<dbReference type="SUPFAM" id="SSF102114">
    <property type="entry name" value="Radical SAM enzymes"/>
    <property type="match status" value="1"/>
</dbReference>
<dbReference type="PANTHER" id="PTHR42836:SF1">
    <property type="entry name" value="7-CARBOXY-7-DEAZAGUANINE SYNTHASE"/>
    <property type="match status" value="1"/>
</dbReference>
<dbReference type="PIRSF" id="PIRSF000370">
    <property type="entry name" value="QueE"/>
    <property type="match status" value="1"/>
</dbReference>
<evidence type="ECO:0000313" key="10">
    <source>
        <dbReference type="Proteomes" id="UP000288351"/>
    </source>
</evidence>
<keyword evidence="7 8" id="KW-0456">Lyase</keyword>
<dbReference type="UniPathway" id="UPA00391"/>
<keyword evidence="1 8" id="KW-0004">4Fe-4S</keyword>
<keyword evidence="8" id="KW-0671">Queuosine biosynthesis</keyword>